<protein>
    <recommendedName>
        <fullName evidence="3">RPA-interacting protein</fullName>
    </recommendedName>
</protein>
<accession>A0A8K0GJF3</accession>
<proteinExistence type="predicted"/>
<dbReference type="AlphaFoldDB" id="A0A8K0GJF3"/>
<sequence length="152" mass="17933">MSLTRNNPGVTLRSQLYKKSPSTQHIREALRKRFQERLKSTRNTQQCRNRNFYNNIVSEVQKQFVTTEGIEEFNTEEMFELLLKVEQEIRDEALQRLERGAEEYESLEQQEINFLLQNTCHICEQPVQSPSNSDNVVFCSNCVNLHFSTENL</sequence>
<keyword evidence="2" id="KW-1185">Reference proteome</keyword>
<comment type="caution">
    <text evidence="1">The sequence shown here is derived from an EMBL/GenBank/DDBJ whole genome shotgun (WGS) entry which is preliminary data.</text>
</comment>
<dbReference type="Proteomes" id="UP000801492">
    <property type="component" value="Unassembled WGS sequence"/>
</dbReference>
<name>A0A8K0GJF3_IGNLU</name>
<gene>
    <name evidence="1" type="ORF">ILUMI_04605</name>
</gene>
<organism evidence="1 2">
    <name type="scientific">Ignelater luminosus</name>
    <name type="common">Cucubano</name>
    <name type="synonym">Pyrophorus luminosus</name>
    <dbReference type="NCBI Taxonomy" id="2038154"/>
    <lineage>
        <taxon>Eukaryota</taxon>
        <taxon>Metazoa</taxon>
        <taxon>Ecdysozoa</taxon>
        <taxon>Arthropoda</taxon>
        <taxon>Hexapoda</taxon>
        <taxon>Insecta</taxon>
        <taxon>Pterygota</taxon>
        <taxon>Neoptera</taxon>
        <taxon>Endopterygota</taxon>
        <taxon>Coleoptera</taxon>
        <taxon>Polyphaga</taxon>
        <taxon>Elateriformia</taxon>
        <taxon>Elateroidea</taxon>
        <taxon>Elateridae</taxon>
        <taxon>Agrypninae</taxon>
        <taxon>Pyrophorini</taxon>
        <taxon>Ignelater</taxon>
    </lineage>
</organism>
<evidence type="ECO:0000313" key="1">
    <source>
        <dbReference type="EMBL" id="KAF2901576.1"/>
    </source>
</evidence>
<reference evidence="1" key="1">
    <citation type="submission" date="2019-08" db="EMBL/GenBank/DDBJ databases">
        <title>The genome of the North American firefly Photinus pyralis.</title>
        <authorList>
            <consortium name="Photinus pyralis genome working group"/>
            <person name="Fallon T.R."/>
            <person name="Sander Lower S.E."/>
            <person name="Weng J.-K."/>
        </authorList>
    </citation>
    <scope>NUCLEOTIDE SEQUENCE</scope>
    <source>
        <strain evidence="1">TRF0915ILg1</strain>
        <tissue evidence="1">Whole body</tissue>
    </source>
</reference>
<dbReference type="EMBL" id="VTPC01001546">
    <property type="protein sequence ID" value="KAF2901576.1"/>
    <property type="molecule type" value="Genomic_DNA"/>
</dbReference>
<evidence type="ECO:0008006" key="3">
    <source>
        <dbReference type="Google" id="ProtNLM"/>
    </source>
</evidence>
<evidence type="ECO:0000313" key="2">
    <source>
        <dbReference type="Proteomes" id="UP000801492"/>
    </source>
</evidence>